<evidence type="ECO:0000313" key="2">
    <source>
        <dbReference type="Proteomes" id="UP001295684"/>
    </source>
</evidence>
<gene>
    <name evidence="1" type="ORF">ECRASSUSDP1_LOCUS27190</name>
</gene>
<comment type="caution">
    <text evidence="1">The sequence shown here is derived from an EMBL/GenBank/DDBJ whole genome shotgun (WGS) entry which is preliminary data.</text>
</comment>
<dbReference type="AlphaFoldDB" id="A0AAD2D967"/>
<organism evidence="1 2">
    <name type="scientific">Euplotes crassus</name>
    <dbReference type="NCBI Taxonomy" id="5936"/>
    <lineage>
        <taxon>Eukaryota</taxon>
        <taxon>Sar</taxon>
        <taxon>Alveolata</taxon>
        <taxon>Ciliophora</taxon>
        <taxon>Intramacronucleata</taxon>
        <taxon>Spirotrichea</taxon>
        <taxon>Hypotrichia</taxon>
        <taxon>Euplotida</taxon>
        <taxon>Euplotidae</taxon>
        <taxon>Moneuplotes</taxon>
    </lineage>
</organism>
<dbReference type="EMBL" id="CAMPGE010028050">
    <property type="protein sequence ID" value="CAI2385612.1"/>
    <property type="molecule type" value="Genomic_DNA"/>
</dbReference>
<accession>A0AAD2D967</accession>
<dbReference type="Proteomes" id="UP001295684">
    <property type="component" value="Unassembled WGS sequence"/>
</dbReference>
<evidence type="ECO:0000313" key="1">
    <source>
        <dbReference type="EMBL" id="CAI2385612.1"/>
    </source>
</evidence>
<name>A0AAD2D967_EUPCR</name>
<sequence>MNNSCKWKKLNNSNYKVSLTLCNKDIQDICPKKQYGLIFKLRKVALQLGCIRLLFH</sequence>
<reference evidence="1" key="1">
    <citation type="submission" date="2023-07" db="EMBL/GenBank/DDBJ databases">
        <authorList>
            <consortium name="AG Swart"/>
            <person name="Singh M."/>
            <person name="Singh A."/>
            <person name="Seah K."/>
            <person name="Emmerich C."/>
        </authorList>
    </citation>
    <scope>NUCLEOTIDE SEQUENCE</scope>
    <source>
        <strain evidence="1">DP1</strain>
    </source>
</reference>
<keyword evidence="2" id="KW-1185">Reference proteome</keyword>
<proteinExistence type="predicted"/>
<protein>
    <submittedName>
        <fullName evidence="1">Uncharacterized protein</fullName>
    </submittedName>
</protein>